<comment type="caution">
    <text evidence="1">The sequence shown here is derived from an EMBL/GenBank/DDBJ whole genome shotgun (WGS) entry which is preliminary data.</text>
</comment>
<dbReference type="EMBL" id="JALJYF010000002">
    <property type="protein sequence ID" value="MCP1728485.1"/>
    <property type="molecule type" value="Genomic_DNA"/>
</dbReference>
<gene>
    <name evidence="1" type="ORF">J2T60_002485</name>
</gene>
<evidence type="ECO:0008006" key="3">
    <source>
        <dbReference type="Google" id="ProtNLM"/>
    </source>
</evidence>
<dbReference type="RefSeq" id="WP_253450732.1">
    <property type="nucleotide sequence ID" value="NZ_JALJYF010000002.1"/>
</dbReference>
<protein>
    <recommendedName>
        <fullName evidence="3">Transposase</fullName>
    </recommendedName>
</protein>
<name>A0ABT1GC30_9GAMM</name>
<dbReference type="Proteomes" id="UP001523550">
    <property type="component" value="Unassembled WGS sequence"/>
</dbReference>
<accession>A0ABT1GC30</accession>
<organism evidence="1 2">
    <name type="scientific">Natronospira proteinivora</name>
    <dbReference type="NCBI Taxonomy" id="1807133"/>
    <lineage>
        <taxon>Bacteria</taxon>
        <taxon>Pseudomonadati</taxon>
        <taxon>Pseudomonadota</taxon>
        <taxon>Gammaproteobacteria</taxon>
        <taxon>Natronospirales</taxon>
        <taxon>Natronospiraceae</taxon>
        <taxon>Natronospira</taxon>
    </lineage>
</organism>
<sequence length="45" mass="5015">MPHNLADKGQAWELMPDGSYRLNTPGKKKQHIAQAALLSELVERA</sequence>
<evidence type="ECO:0000313" key="2">
    <source>
        <dbReference type="Proteomes" id="UP001523550"/>
    </source>
</evidence>
<evidence type="ECO:0000313" key="1">
    <source>
        <dbReference type="EMBL" id="MCP1728485.1"/>
    </source>
</evidence>
<reference evidence="1 2" key="1">
    <citation type="submission" date="2022-03" db="EMBL/GenBank/DDBJ databases">
        <title>Genomic Encyclopedia of Type Strains, Phase III (KMG-III): the genomes of soil and plant-associated and newly described type strains.</title>
        <authorList>
            <person name="Whitman W."/>
        </authorList>
    </citation>
    <scope>NUCLEOTIDE SEQUENCE [LARGE SCALE GENOMIC DNA]</scope>
    <source>
        <strain evidence="1 2">BSker1</strain>
    </source>
</reference>
<keyword evidence="2" id="KW-1185">Reference proteome</keyword>
<proteinExistence type="predicted"/>